<keyword evidence="3 8" id="KW-1133">Transmembrane helix</keyword>
<dbReference type="CDD" id="cd06225">
    <property type="entry name" value="HAMP"/>
    <property type="match status" value="1"/>
</dbReference>
<reference evidence="11 12" key="1">
    <citation type="submission" date="2018-01" db="EMBL/GenBank/DDBJ databases">
        <title>G. obscuriglobus.</title>
        <authorList>
            <person name="Franke J."/>
            <person name="Blomberg W."/>
            <person name="Selmecki A."/>
        </authorList>
    </citation>
    <scope>NUCLEOTIDE SEQUENCE [LARGE SCALE GENOMIC DNA]</scope>
    <source>
        <strain evidence="11 12">DSM 5831</strain>
    </source>
</reference>
<evidence type="ECO:0000256" key="8">
    <source>
        <dbReference type="SAM" id="Phobius"/>
    </source>
</evidence>
<dbReference type="InterPro" id="IPR003660">
    <property type="entry name" value="HAMP_dom"/>
</dbReference>
<dbReference type="PROSITE" id="PS50885">
    <property type="entry name" value="HAMP"/>
    <property type="match status" value="2"/>
</dbReference>
<evidence type="ECO:0000259" key="10">
    <source>
        <dbReference type="PROSITE" id="PS50885"/>
    </source>
</evidence>
<keyword evidence="4 8" id="KW-0472">Membrane</keyword>
<evidence type="ECO:0000256" key="7">
    <source>
        <dbReference type="PROSITE-ProRule" id="PRU00284"/>
    </source>
</evidence>
<dbReference type="SMART" id="SM00283">
    <property type="entry name" value="MA"/>
    <property type="match status" value="1"/>
</dbReference>
<accession>A0A2Z3GXJ9</accession>
<comment type="subcellular location">
    <subcellularLocation>
        <location evidence="1">Membrane</location>
        <topology evidence="1">Multi-pass membrane protein</topology>
    </subcellularLocation>
</comment>
<evidence type="ECO:0000313" key="12">
    <source>
        <dbReference type="Proteomes" id="UP000245802"/>
    </source>
</evidence>
<dbReference type="SMART" id="SM00304">
    <property type="entry name" value="HAMP"/>
    <property type="match status" value="4"/>
</dbReference>
<dbReference type="Gene3D" id="1.10.287.950">
    <property type="entry name" value="Methyl-accepting chemotaxis protein"/>
    <property type="match status" value="1"/>
</dbReference>
<protein>
    <submittedName>
        <fullName evidence="11">HAMP domain-containing protein</fullName>
    </submittedName>
</protein>
<dbReference type="PANTHER" id="PTHR32089">
    <property type="entry name" value="METHYL-ACCEPTING CHEMOTAXIS PROTEIN MCPB"/>
    <property type="match status" value="1"/>
</dbReference>
<keyword evidence="12" id="KW-1185">Reference proteome</keyword>
<dbReference type="OrthoDB" id="1672921at2"/>
<dbReference type="InterPro" id="IPR004089">
    <property type="entry name" value="MCPsignal_dom"/>
</dbReference>
<evidence type="ECO:0000256" key="4">
    <source>
        <dbReference type="ARBA" id="ARBA00023136"/>
    </source>
</evidence>
<dbReference type="Gene3D" id="6.10.340.10">
    <property type="match status" value="1"/>
</dbReference>
<name>A0A2Z3GXJ9_9BACT</name>
<dbReference type="FunFam" id="1.10.287.950:FF:000001">
    <property type="entry name" value="Methyl-accepting chemotaxis sensory transducer"/>
    <property type="match status" value="1"/>
</dbReference>
<comment type="similarity">
    <text evidence="6">Belongs to the methyl-accepting chemotaxis (MCP) protein family.</text>
</comment>
<dbReference type="EMBL" id="CP025958">
    <property type="protein sequence ID" value="AWM35655.1"/>
    <property type="molecule type" value="Genomic_DNA"/>
</dbReference>
<sequence>MAKIRLPQLVSFRRLKVWQKCALIAVPFLFPIVFLTSVVVRKSNDAIDNTKRELRALEMLRPIKQLSRQLTQHRANTREILNGAAERTAERNRAAADVDASLNELDAALAADKDEFKLAGRVAAVRDEWGALRAAVAGYQVGEDAVSFQRHNALIAKVFELSRDIAELAGLALDSQVDAYYLQSILTQQALTEADAISQIRGKANAVLLRAQANNNDLKNTLTLDERIYLAVLLSQIDDARSDIRRQIDSAVRYNPRLAAALRPAFDEHTRQVDAYVALVREELLGADTVKQSQGVYYDKANAAAAAAYKLFDAIDPLLVELLTERVSRDRYTNWTSIAGIAVGLMVVGVVVLVVTRSITRQVDGLSATFAKIEAGDYTTRVAVASEDELGAMAGSLNKMLDNTLVLIQSRGEKEEIQRSIMKLLDEVSGVGTGDLTKDVEVSADITGAIADSFNYTVEELRKIISRVQSATRHVSSAATEIHSSAEHLAGGSETQAEQIVNMSAAIDEMATSIQQVSDNAAVSTTVAQQALQNAKQGNTAVRNTIDSMNRIREQAQETAKRIKRLGETSQEIGQIVQLIDDIADRTSILALNASIQAAAAGDAGRGFAVVAEEVERLAVRSTEATKKISVLVRAIQGETNEAVAAMERSIQEVVGGSKVANQAGQSLGEIEDVAAKLADLIQSISLASKQQARGSESLARSMSDVSQITQSTAAGTKQTAEAVNELARLADDLRGSLSAFRLPAHMMVQAEPAAPAGKNGTRKKQLA</sequence>
<dbReference type="PANTHER" id="PTHR32089:SF119">
    <property type="entry name" value="METHYL-ACCEPTING CHEMOTAXIS PROTEIN CTPL"/>
    <property type="match status" value="1"/>
</dbReference>
<feature type="domain" description="HAMP" evidence="10">
    <location>
        <begin position="357"/>
        <end position="409"/>
    </location>
</feature>
<dbReference type="GO" id="GO:0007165">
    <property type="term" value="P:signal transduction"/>
    <property type="evidence" value="ECO:0007669"/>
    <property type="project" value="UniProtKB-KW"/>
</dbReference>
<dbReference type="RefSeq" id="WP_010047918.1">
    <property type="nucleotide sequence ID" value="NZ_CP025958.1"/>
</dbReference>
<organism evidence="11 12">
    <name type="scientific">Gemmata obscuriglobus</name>
    <dbReference type="NCBI Taxonomy" id="114"/>
    <lineage>
        <taxon>Bacteria</taxon>
        <taxon>Pseudomonadati</taxon>
        <taxon>Planctomycetota</taxon>
        <taxon>Planctomycetia</taxon>
        <taxon>Gemmatales</taxon>
        <taxon>Gemmataceae</taxon>
        <taxon>Gemmata</taxon>
    </lineage>
</organism>
<dbReference type="Proteomes" id="UP000245802">
    <property type="component" value="Chromosome"/>
</dbReference>
<dbReference type="KEGG" id="gog:C1280_00545"/>
<proteinExistence type="inferred from homology"/>
<feature type="transmembrane region" description="Helical" evidence="8">
    <location>
        <begin position="335"/>
        <end position="355"/>
    </location>
</feature>
<feature type="transmembrane region" description="Helical" evidence="8">
    <location>
        <begin position="21"/>
        <end position="40"/>
    </location>
</feature>
<dbReference type="PROSITE" id="PS50111">
    <property type="entry name" value="CHEMOTAXIS_TRANSDUC_2"/>
    <property type="match status" value="1"/>
</dbReference>
<gene>
    <name evidence="11" type="ORF">C1280_00545</name>
</gene>
<dbReference type="Pfam" id="PF00672">
    <property type="entry name" value="HAMP"/>
    <property type="match status" value="1"/>
</dbReference>
<evidence type="ECO:0000256" key="3">
    <source>
        <dbReference type="ARBA" id="ARBA00022989"/>
    </source>
</evidence>
<feature type="domain" description="Methyl-accepting transducer" evidence="9">
    <location>
        <begin position="471"/>
        <end position="707"/>
    </location>
</feature>
<evidence type="ECO:0000256" key="6">
    <source>
        <dbReference type="ARBA" id="ARBA00029447"/>
    </source>
</evidence>
<evidence type="ECO:0000256" key="1">
    <source>
        <dbReference type="ARBA" id="ARBA00004141"/>
    </source>
</evidence>
<dbReference type="AlphaFoldDB" id="A0A2Z3GXJ9"/>
<evidence type="ECO:0000313" key="11">
    <source>
        <dbReference type="EMBL" id="AWM35655.1"/>
    </source>
</evidence>
<dbReference type="GO" id="GO:0006935">
    <property type="term" value="P:chemotaxis"/>
    <property type="evidence" value="ECO:0007669"/>
    <property type="project" value="UniProtKB-ARBA"/>
</dbReference>
<evidence type="ECO:0000256" key="2">
    <source>
        <dbReference type="ARBA" id="ARBA00022692"/>
    </source>
</evidence>
<feature type="domain" description="HAMP" evidence="10">
    <location>
        <begin position="415"/>
        <end position="466"/>
    </location>
</feature>
<evidence type="ECO:0000259" key="9">
    <source>
        <dbReference type="PROSITE" id="PS50111"/>
    </source>
</evidence>
<dbReference type="GO" id="GO:0016020">
    <property type="term" value="C:membrane"/>
    <property type="evidence" value="ECO:0007669"/>
    <property type="project" value="UniProtKB-SubCell"/>
</dbReference>
<evidence type="ECO:0000256" key="5">
    <source>
        <dbReference type="ARBA" id="ARBA00023224"/>
    </source>
</evidence>
<dbReference type="SUPFAM" id="SSF58104">
    <property type="entry name" value="Methyl-accepting chemotaxis protein (MCP) signaling domain"/>
    <property type="match status" value="1"/>
</dbReference>
<dbReference type="Pfam" id="PF00015">
    <property type="entry name" value="MCPsignal"/>
    <property type="match status" value="1"/>
</dbReference>
<keyword evidence="5 7" id="KW-0807">Transducer</keyword>
<keyword evidence="2 8" id="KW-0812">Transmembrane</keyword>